<evidence type="ECO:0000313" key="4">
    <source>
        <dbReference type="Proteomes" id="UP000509782"/>
    </source>
</evidence>
<evidence type="ECO:0000313" key="2">
    <source>
        <dbReference type="EMBL" id="QKQ45988.1"/>
    </source>
</evidence>
<dbReference type="EMBL" id="CP054569">
    <property type="protein sequence ID" value="QKQ45988.1"/>
    <property type="molecule type" value="Genomic_DNA"/>
</dbReference>
<evidence type="ECO:0000256" key="1">
    <source>
        <dbReference type="SAM" id="Phobius"/>
    </source>
</evidence>
<accession>A0A6N0JGU3</accession>
<keyword evidence="5" id="KW-1185">Reference proteome</keyword>
<proteinExistence type="predicted"/>
<protein>
    <submittedName>
        <fullName evidence="2">Uncharacterized protein</fullName>
    </submittedName>
</protein>
<gene>
    <name evidence="3" type="ORF">AAIK43_18175</name>
    <name evidence="2" type="ORF">FOC81_04475</name>
</gene>
<name>A0A6N0JGU3_ACHDE</name>
<organism evidence="2 4">
    <name type="scientific">Achromobacter denitrificans</name>
    <name type="common">Alcaligenes denitrificans</name>
    <dbReference type="NCBI Taxonomy" id="32002"/>
    <lineage>
        <taxon>Bacteria</taxon>
        <taxon>Pseudomonadati</taxon>
        <taxon>Pseudomonadota</taxon>
        <taxon>Betaproteobacteria</taxon>
        <taxon>Burkholderiales</taxon>
        <taxon>Alcaligenaceae</taxon>
        <taxon>Achromobacter</taxon>
    </lineage>
</organism>
<evidence type="ECO:0000313" key="3">
    <source>
        <dbReference type="EMBL" id="XAN13345.1"/>
    </source>
</evidence>
<dbReference type="Proteomes" id="UP000509782">
    <property type="component" value="Chromosome"/>
</dbReference>
<evidence type="ECO:0000313" key="5">
    <source>
        <dbReference type="Proteomes" id="UP001446337"/>
    </source>
</evidence>
<dbReference type="AlphaFoldDB" id="A0A6N0JGU3"/>
<reference evidence="2 4" key="1">
    <citation type="submission" date="2020-05" db="EMBL/GenBank/DDBJ databases">
        <title>FDA dAtabase for Regulatory Grade micrObial Sequences (FDA-ARGOS): Supporting development and validation of Infectious Disease Dx tests.</title>
        <authorList>
            <person name="Sproer C."/>
            <person name="Gronow S."/>
            <person name="Severitt S."/>
            <person name="Schroder I."/>
            <person name="Tallon L."/>
            <person name="Sadzewicz L."/>
            <person name="Zhao X."/>
            <person name="Vavikolanu K."/>
            <person name="Mehta A."/>
            <person name="Aluvathingal J."/>
            <person name="Nadendla S."/>
            <person name="Myers T."/>
            <person name="Yan Y."/>
            <person name="Sichtig H."/>
        </authorList>
    </citation>
    <scope>NUCLEOTIDE SEQUENCE [LARGE SCALE GENOMIC DNA]</scope>
    <source>
        <strain evidence="2 4">FDAARGOS_787</strain>
    </source>
</reference>
<feature type="transmembrane region" description="Helical" evidence="1">
    <location>
        <begin position="90"/>
        <end position="108"/>
    </location>
</feature>
<sequence>MLELCKGCYREYVYPGGVCQRCHTFKPNKKPDWIKSRSAEERSGDVLSGLSFLVGVAAFLYVWSVSDNLLLGAISALVGWRFAESKLGQTLLRFLLFFAGLGIAWFFFELSKTYR</sequence>
<dbReference type="RefSeq" id="WP_125284669.1">
    <property type="nucleotide sequence ID" value="NZ_CADIKP010000010.1"/>
</dbReference>
<keyword evidence="1" id="KW-1133">Transmembrane helix</keyword>
<reference evidence="3 5" key="2">
    <citation type="submission" date="2024-05" db="EMBL/GenBank/DDBJ databases">
        <title>Achromobacter denitrificans. BP1, complete genome.</title>
        <authorList>
            <person name="Zhang B."/>
        </authorList>
    </citation>
    <scope>NUCLEOTIDE SEQUENCE [LARGE SCALE GENOMIC DNA]</scope>
    <source>
        <strain evidence="3 5">BP1</strain>
    </source>
</reference>
<keyword evidence="1" id="KW-0472">Membrane</keyword>
<keyword evidence="1" id="KW-0812">Transmembrane</keyword>
<dbReference type="Proteomes" id="UP001446337">
    <property type="component" value="Chromosome"/>
</dbReference>
<dbReference type="EMBL" id="CP154792">
    <property type="protein sequence ID" value="XAN13345.1"/>
    <property type="molecule type" value="Genomic_DNA"/>
</dbReference>
<feature type="transmembrane region" description="Helical" evidence="1">
    <location>
        <begin position="52"/>
        <end position="78"/>
    </location>
</feature>